<proteinExistence type="predicted"/>
<reference evidence="3 4" key="1">
    <citation type="journal article" date="2010" name="Nature">
        <title>The sequence and de novo assembly of the giant panda genome.</title>
        <authorList>
            <person name="Li R."/>
            <person name="Fan W."/>
            <person name="Tian G."/>
            <person name="Zhu H."/>
            <person name="He L."/>
            <person name="Cai J."/>
            <person name="Huang Q."/>
            <person name="Cai Q."/>
            <person name="Li B."/>
            <person name="Bai Y."/>
            <person name="Zhang Z."/>
            <person name="Zhang Y."/>
            <person name="Wang W."/>
            <person name="Li J."/>
            <person name="Wei F."/>
            <person name="Li H."/>
            <person name="Jian M."/>
            <person name="Li J."/>
            <person name="Zhang Z."/>
            <person name="Nielsen R."/>
            <person name="Li D."/>
            <person name="Gu W."/>
            <person name="Yang Z."/>
            <person name="Xuan Z."/>
            <person name="Ryder O.A."/>
            <person name="Leung F.C."/>
            <person name="Zhou Y."/>
            <person name="Cao J."/>
            <person name="Sun X."/>
            <person name="Fu Y."/>
            <person name="Fang X."/>
            <person name="Guo X."/>
            <person name="Wang B."/>
            <person name="Hou R."/>
            <person name="Shen F."/>
            <person name="Mu B."/>
            <person name="Ni P."/>
            <person name="Lin R."/>
            <person name="Qian W."/>
            <person name="Wang G."/>
            <person name="Yu C."/>
            <person name="Nie W."/>
            <person name="Wang J."/>
            <person name="Wu Z."/>
            <person name="Liang H."/>
            <person name="Min J."/>
            <person name="Wu Q."/>
            <person name="Cheng S."/>
            <person name="Ruan J."/>
            <person name="Wang M."/>
            <person name="Shi Z."/>
            <person name="Wen M."/>
            <person name="Liu B."/>
            <person name="Ren X."/>
            <person name="Zheng H."/>
            <person name="Dong D."/>
            <person name="Cook K."/>
            <person name="Shan G."/>
            <person name="Zhang H."/>
            <person name="Kosiol C."/>
            <person name="Xie X."/>
            <person name="Lu Z."/>
            <person name="Zheng H."/>
            <person name="Li Y."/>
            <person name="Steiner C.C."/>
            <person name="Lam T.T."/>
            <person name="Lin S."/>
            <person name="Zhang Q."/>
            <person name="Li G."/>
            <person name="Tian J."/>
            <person name="Gong T."/>
            <person name="Liu H."/>
            <person name="Zhang D."/>
            <person name="Fang L."/>
            <person name="Ye C."/>
            <person name="Zhang J."/>
            <person name="Hu W."/>
            <person name="Xu A."/>
            <person name="Ren Y."/>
            <person name="Zhang G."/>
            <person name="Bruford M.W."/>
            <person name="Li Q."/>
            <person name="Ma L."/>
            <person name="Guo Y."/>
            <person name="An N."/>
            <person name="Hu Y."/>
            <person name="Zheng Y."/>
            <person name="Shi Y."/>
            <person name="Li Z."/>
            <person name="Liu Q."/>
            <person name="Chen Y."/>
            <person name="Zhao J."/>
            <person name="Qu N."/>
            <person name="Zhao S."/>
            <person name="Tian F."/>
            <person name="Wang X."/>
            <person name="Wang H."/>
            <person name="Xu L."/>
            <person name="Liu X."/>
            <person name="Vinar T."/>
            <person name="Wang Y."/>
            <person name="Lam T.W."/>
            <person name="Yiu S.M."/>
            <person name="Liu S."/>
            <person name="Zhang H."/>
            <person name="Li D."/>
            <person name="Huang Y."/>
            <person name="Wang X."/>
            <person name="Yang G."/>
            <person name="Jiang Z."/>
            <person name="Wang J."/>
            <person name="Qin N."/>
            <person name="Li L."/>
            <person name="Li J."/>
            <person name="Bolund L."/>
            <person name="Kristiansen K."/>
            <person name="Wong G.K."/>
            <person name="Olson M."/>
            <person name="Zhang X."/>
            <person name="Li S."/>
            <person name="Yang H."/>
            <person name="Wang J."/>
            <person name="Wang J."/>
        </authorList>
    </citation>
    <scope>NUCLEOTIDE SEQUENCE [LARGE SCALE GENOMIC DNA]</scope>
</reference>
<feature type="compositionally biased region" description="Basic and acidic residues" evidence="1">
    <location>
        <begin position="63"/>
        <end position="76"/>
    </location>
</feature>
<keyword evidence="4" id="KW-1185">Reference proteome</keyword>
<evidence type="ECO:0000256" key="1">
    <source>
        <dbReference type="SAM" id="MobiDB-lite"/>
    </source>
</evidence>
<reference evidence="3" key="2">
    <citation type="submission" date="2025-08" db="UniProtKB">
        <authorList>
            <consortium name="Ensembl"/>
        </authorList>
    </citation>
    <scope>IDENTIFICATION</scope>
</reference>
<feature type="chain" id="PRO_5031244009" evidence="2">
    <location>
        <begin position="32"/>
        <end position="83"/>
    </location>
</feature>
<organism evidence="3 4">
    <name type="scientific">Ailuropoda melanoleuca</name>
    <name type="common">Giant panda</name>
    <dbReference type="NCBI Taxonomy" id="9646"/>
    <lineage>
        <taxon>Eukaryota</taxon>
        <taxon>Metazoa</taxon>
        <taxon>Chordata</taxon>
        <taxon>Craniata</taxon>
        <taxon>Vertebrata</taxon>
        <taxon>Euteleostomi</taxon>
        <taxon>Mammalia</taxon>
        <taxon>Eutheria</taxon>
        <taxon>Laurasiatheria</taxon>
        <taxon>Carnivora</taxon>
        <taxon>Caniformia</taxon>
        <taxon>Ursidae</taxon>
        <taxon>Ailuropoda</taxon>
    </lineage>
</organism>
<keyword evidence="2" id="KW-0732">Signal</keyword>
<reference evidence="3" key="3">
    <citation type="submission" date="2025-09" db="UniProtKB">
        <authorList>
            <consortium name="Ensembl"/>
        </authorList>
    </citation>
    <scope>IDENTIFICATION</scope>
</reference>
<dbReference type="AlphaFoldDB" id="A0A7N5JTH7"/>
<dbReference type="Ensembl" id="ENSAMET00000043390.1">
    <property type="protein sequence ID" value="ENSAMEP00000030071.1"/>
    <property type="gene ID" value="ENSAMEG00000028002.1"/>
</dbReference>
<feature type="signal peptide" evidence="2">
    <location>
        <begin position="1"/>
        <end position="31"/>
    </location>
</feature>
<sequence length="83" mass="8963">LWTSDGSMKLGGFFLLVMLITLSSEVQQLQAAVRPLRVLGKSGREAAGSLHEGAGEWASGDRGAQEEEGRKARRNETLVQEPP</sequence>
<feature type="region of interest" description="Disordered" evidence="1">
    <location>
        <begin position="45"/>
        <end position="83"/>
    </location>
</feature>
<evidence type="ECO:0000256" key="2">
    <source>
        <dbReference type="SAM" id="SignalP"/>
    </source>
</evidence>
<protein>
    <submittedName>
        <fullName evidence="3">Uncharacterized protein</fullName>
    </submittedName>
</protein>
<evidence type="ECO:0000313" key="4">
    <source>
        <dbReference type="Proteomes" id="UP000008912"/>
    </source>
</evidence>
<dbReference type="Proteomes" id="UP000008912">
    <property type="component" value="Unassembled WGS sequence"/>
</dbReference>
<name>A0A7N5JTH7_AILME</name>
<evidence type="ECO:0000313" key="3">
    <source>
        <dbReference type="Ensembl" id="ENSAMEP00000030071.1"/>
    </source>
</evidence>
<accession>A0A7N5JTH7</accession>
<dbReference type="InParanoid" id="A0A7N5JTH7"/>